<reference evidence="2 3" key="1">
    <citation type="submission" date="2005-10" db="EMBL/GenBank/DDBJ databases">
        <title>Complete sequence of Geobacter metallireducens GS-15.</title>
        <authorList>
            <consortium name="US DOE Joint Genome Institute"/>
            <person name="Copeland A."/>
            <person name="Lucas S."/>
            <person name="Lapidus A."/>
            <person name="Barry K."/>
            <person name="Detter J.C."/>
            <person name="Glavina T."/>
            <person name="Hammon N."/>
            <person name="Israni S."/>
            <person name="Pitluck S."/>
            <person name="Di Bartolo G."/>
            <person name="Chain P."/>
            <person name="Schmutz J."/>
            <person name="Larimer F."/>
            <person name="Land M."/>
            <person name="Kyrpides N."/>
            <person name="Ivanova N."/>
            <person name="Richardson P."/>
        </authorList>
    </citation>
    <scope>NUCLEOTIDE SEQUENCE [LARGE SCALE GENOMIC DNA]</scope>
    <source>
        <strain evidence="3">ATCC 53774 / DSM 7210 / GS-15</strain>
    </source>
</reference>
<organism evidence="2 3">
    <name type="scientific">Geobacter metallireducens (strain ATCC 53774 / DSM 7210 / GS-15)</name>
    <dbReference type="NCBI Taxonomy" id="269799"/>
    <lineage>
        <taxon>Bacteria</taxon>
        <taxon>Pseudomonadati</taxon>
        <taxon>Thermodesulfobacteriota</taxon>
        <taxon>Desulfuromonadia</taxon>
        <taxon>Geobacterales</taxon>
        <taxon>Geobacteraceae</taxon>
        <taxon>Geobacter</taxon>
    </lineage>
</organism>
<keyword evidence="3" id="KW-1185">Reference proteome</keyword>
<dbReference type="Proteomes" id="UP000007073">
    <property type="component" value="Chromosome"/>
</dbReference>
<dbReference type="HOGENOM" id="CLU_1813028_0_0_7"/>
<evidence type="ECO:0000313" key="2">
    <source>
        <dbReference type="EMBL" id="AFR42823.1"/>
    </source>
</evidence>
<feature type="signal peptide" evidence="1">
    <location>
        <begin position="1"/>
        <end position="33"/>
    </location>
</feature>
<dbReference type="eggNOG" id="ENOG502ZMVA">
    <property type="taxonomic scope" value="Bacteria"/>
</dbReference>
<sequence>MGQQRTTPSNRLKMKALAFILALAVLAPATAWAGPPFITDDPETVEYQHGEFYIASQYANNKDSKEGTAPHFEFNYGIIPDVQLHLLVPLAFVHPNGGPTMYGFGDTEVGVKYRFLHETDSVPQVGTFPIVHLPTGDSDRAVGGHVPVFLPIWLQKSRGPWTTYGGGGYWINPGEGNKNFWQLSWLGQREITKSLTLGAEIFYFGKDTDDGRDRTGYNIGWIFNLSEDHHILFSAGSDIAGNNRFSAYLGYQYTFGPREAEKK</sequence>
<keyword evidence="1" id="KW-0732">Signal</keyword>
<evidence type="ECO:0000313" key="3">
    <source>
        <dbReference type="Proteomes" id="UP000007073"/>
    </source>
</evidence>
<dbReference type="AlphaFoldDB" id="J7LYF5"/>
<gene>
    <name evidence="2" type="ordered locus">Gmet_1563</name>
</gene>
<evidence type="ECO:0008006" key="4">
    <source>
        <dbReference type="Google" id="ProtNLM"/>
    </source>
</evidence>
<proteinExistence type="predicted"/>
<dbReference type="EMBL" id="CP000148">
    <property type="protein sequence ID" value="AFR42823.1"/>
    <property type="molecule type" value="Genomic_DNA"/>
</dbReference>
<protein>
    <recommendedName>
        <fullName evidence="4">Transporter</fullName>
    </recommendedName>
</protein>
<name>J7LYF5_GEOMG</name>
<reference evidence="2 3" key="2">
    <citation type="journal article" date="2009" name="BMC Microbiol.">
        <title>The genome sequence of Geobacter metallireducens: features of metabolism, physiology and regulation common and dissimilar to Geobacter sulfurreducens.</title>
        <authorList>
            <person name="Aklujkar M."/>
            <person name="Krushkal J."/>
            <person name="DiBartolo G."/>
            <person name="Lapidus A."/>
            <person name="Land M.L."/>
            <person name="Lovley D.R."/>
        </authorList>
    </citation>
    <scope>NUCLEOTIDE SEQUENCE [LARGE SCALE GENOMIC DNA]</scope>
    <source>
        <strain evidence="3">ATCC 53774 / DSM 7210 / GS-15</strain>
    </source>
</reference>
<accession>J7LYF5</accession>
<dbReference type="InterPro" id="IPR025737">
    <property type="entry name" value="FApF"/>
</dbReference>
<dbReference type="Pfam" id="PF13557">
    <property type="entry name" value="Phenol_MetA_deg"/>
    <property type="match status" value="1"/>
</dbReference>
<feature type="chain" id="PRO_5003795601" description="Transporter" evidence="1">
    <location>
        <begin position="34"/>
        <end position="263"/>
    </location>
</feature>
<dbReference type="KEGG" id="gme:Gmet_1563"/>
<evidence type="ECO:0000256" key="1">
    <source>
        <dbReference type="SAM" id="SignalP"/>
    </source>
</evidence>